<dbReference type="InterPro" id="IPR018980">
    <property type="entry name" value="FERM_PH-like_C"/>
</dbReference>
<dbReference type="eggNOG" id="KOG3527">
    <property type="taxonomic scope" value="Eukaryota"/>
</dbReference>
<dbReference type="PANTHER" id="PTHR23280">
    <property type="entry name" value="4.1 G PROTEIN"/>
    <property type="match status" value="1"/>
</dbReference>
<dbReference type="InterPro" id="IPR019748">
    <property type="entry name" value="FERM_central"/>
</dbReference>
<dbReference type="KEGG" id="nve:5507638"/>
<dbReference type="InterPro" id="IPR011993">
    <property type="entry name" value="PH-like_dom_sf"/>
</dbReference>
<dbReference type="EMBL" id="DS469676">
    <property type="protein sequence ID" value="EDO36210.1"/>
    <property type="molecule type" value="Genomic_DNA"/>
</dbReference>
<dbReference type="SUPFAM" id="SSF54236">
    <property type="entry name" value="Ubiquitin-like"/>
    <property type="match status" value="1"/>
</dbReference>
<dbReference type="SUPFAM" id="SSF50729">
    <property type="entry name" value="PH domain-like"/>
    <property type="match status" value="1"/>
</dbReference>
<dbReference type="Pfam" id="PF09380">
    <property type="entry name" value="FERM_C"/>
    <property type="match status" value="1"/>
</dbReference>
<dbReference type="FunFam" id="3.10.20.90:FF:000523">
    <property type="entry name" value="Predicted protein"/>
    <property type="match status" value="1"/>
</dbReference>
<dbReference type="PhylomeDB" id="A7SJC5"/>
<dbReference type="GO" id="GO:0031032">
    <property type="term" value="P:actomyosin structure organization"/>
    <property type="evidence" value="ECO:0000318"/>
    <property type="project" value="GO_Central"/>
</dbReference>
<reference evidence="2 3" key="1">
    <citation type="journal article" date="2007" name="Science">
        <title>Sea anemone genome reveals ancestral eumetazoan gene repertoire and genomic organization.</title>
        <authorList>
            <person name="Putnam N.H."/>
            <person name="Srivastava M."/>
            <person name="Hellsten U."/>
            <person name="Dirks B."/>
            <person name="Chapman J."/>
            <person name="Salamov A."/>
            <person name="Terry A."/>
            <person name="Shapiro H."/>
            <person name="Lindquist E."/>
            <person name="Kapitonov V.V."/>
            <person name="Jurka J."/>
            <person name="Genikhovich G."/>
            <person name="Grigoriev I.V."/>
            <person name="Lucas S.M."/>
            <person name="Steele R.E."/>
            <person name="Finnerty J.R."/>
            <person name="Technau U."/>
            <person name="Martindale M.Q."/>
            <person name="Rokhsar D.S."/>
        </authorList>
    </citation>
    <scope>NUCLEOTIDE SEQUENCE [LARGE SCALE GENOMIC DNA]</scope>
    <source>
        <strain evidence="3">CH2 X CH6</strain>
    </source>
</reference>
<proteinExistence type="predicted"/>
<dbReference type="Pfam" id="PF00373">
    <property type="entry name" value="FERM_M"/>
    <property type="match status" value="1"/>
</dbReference>
<dbReference type="InterPro" id="IPR000299">
    <property type="entry name" value="FERM_domain"/>
</dbReference>
<dbReference type="CDD" id="cd01765">
    <property type="entry name" value="FERM_F0_F1"/>
    <property type="match status" value="1"/>
</dbReference>
<evidence type="ECO:0000313" key="2">
    <source>
        <dbReference type="EMBL" id="EDO36210.1"/>
    </source>
</evidence>
<dbReference type="OMA" id="YIEHAND"/>
<dbReference type="InterPro" id="IPR019749">
    <property type="entry name" value="Band_41_domain"/>
</dbReference>
<dbReference type="SUPFAM" id="SSF47031">
    <property type="entry name" value="Second domain of FERM"/>
    <property type="match status" value="1"/>
</dbReference>
<dbReference type="Gene3D" id="1.20.80.10">
    <property type="match status" value="1"/>
</dbReference>
<dbReference type="STRING" id="45351.A7SJC5"/>
<evidence type="ECO:0000259" key="1">
    <source>
        <dbReference type="PROSITE" id="PS50057"/>
    </source>
</evidence>
<dbReference type="AlphaFoldDB" id="A7SJC5"/>
<dbReference type="CDD" id="cd14473">
    <property type="entry name" value="FERM_B-lobe"/>
    <property type="match status" value="1"/>
</dbReference>
<dbReference type="SMART" id="SM01196">
    <property type="entry name" value="FERM_C"/>
    <property type="match status" value="1"/>
</dbReference>
<dbReference type="PROSITE" id="PS50057">
    <property type="entry name" value="FERM_3"/>
    <property type="match status" value="1"/>
</dbReference>
<dbReference type="OrthoDB" id="194358at2759"/>
<dbReference type="SMART" id="SM00295">
    <property type="entry name" value="B41"/>
    <property type="match status" value="1"/>
</dbReference>
<name>A7SJC5_NEMVE</name>
<dbReference type="InterPro" id="IPR035963">
    <property type="entry name" value="FERM_2"/>
</dbReference>
<dbReference type="FunFam" id="1.20.80.10:FF:000049">
    <property type="entry name" value="Predicted protein"/>
    <property type="match status" value="1"/>
</dbReference>
<dbReference type="Gene3D" id="3.10.20.90">
    <property type="entry name" value="Phosphatidylinositol 3-kinase Catalytic Subunit, Chain A, domain 1"/>
    <property type="match status" value="1"/>
</dbReference>
<dbReference type="Proteomes" id="UP000001593">
    <property type="component" value="Unassembled WGS sequence"/>
</dbReference>
<dbReference type="GO" id="GO:0005856">
    <property type="term" value="C:cytoskeleton"/>
    <property type="evidence" value="ECO:0000318"/>
    <property type="project" value="GO_Central"/>
</dbReference>
<dbReference type="Pfam" id="PF09379">
    <property type="entry name" value="FERM_N"/>
    <property type="match status" value="1"/>
</dbReference>
<dbReference type="HOGENOM" id="CLU_732168_0_0_1"/>
<dbReference type="PANTHER" id="PTHR23280:SF21">
    <property type="entry name" value="PROTEIN 4.1 HOMOLOG"/>
    <property type="match status" value="1"/>
</dbReference>
<feature type="domain" description="FERM" evidence="1">
    <location>
        <begin position="8"/>
        <end position="315"/>
    </location>
</feature>
<accession>A7SJC5</accession>
<dbReference type="InterPro" id="IPR014352">
    <property type="entry name" value="FERM/acyl-CoA-bd_prot_sf"/>
</dbReference>
<organism evidence="2 3">
    <name type="scientific">Nematostella vectensis</name>
    <name type="common">Starlet sea anemone</name>
    <dbReference type="NCBI Taxonomy" id="45351"/>
    <lineage>
        <taxon>Eukaryota</taxon>
        <taxon>Metazoa</taxon>
        <taxon>Cnidaria</taxon>
        <taxon>Anthozoa</taxon>
        <taxon>Hexacorallia</taxon>
        <taxon>Actiniaria</taxon>
        <taxon>Edwardsiidae</taxon>
        <taxon>Nematostella</taxon>
    </lineage>
</organism>
<evidence type="ECO:0000313" key="3">
    <source>
        <dbReference type="Proteomes" id="UP000001593"/>
    </source>
</evidence>
<dbReference type="InterPro" id="IPR018979">
    <property type="entry name" value="FERM_N"/>
</dbReference>
<dbReference type="InterPro" id="IPR019747">
    <property type="entry name" value="FERM_CS"/>
</dbReference>
<keyword evidence="3" id="KW-1185">Reference proteome</keyword>
<dbReference type="InParanoid" id="A7SJC5"/>
<sequence length="397" mass="45531">MPRESGLFKCQVVLLDNSTFTTSFEKRKETKGKELLRRVCIELNIPPRDQGYFGIQSTKWEDGALSWLEMEKDLRSQFLKLTGFQFAVRFYPRNIDLLSEISRELLCLQVKDSIIRGKFLKPVSIDQQAVLDSYFAQLKLGDYDSKKNSKGYLVRENSRFFVPPNGLNSDGEINESDYEEIVKKMHKKLIGESPARAGNRFLRAAESIPFYGICTHHGATDENGNSIVIGCCNRGLIFYEGKPDGEPGKLLSEFEWHEVIGARQHEQKLHILSLNNKEKVGEKLTFYFHGVFGHTSAKRVLKDLIAHQRLFDQSENLVGGYTRPRLFSIGRTIKRSLNRKRNATFDVKSNRRQSMFGRVKSSLKRRISGAELNEIDETKQSYRASVITVEECLEDNV</sequence>
<dbReference type="Gene3D" id="2.30.29.30">
    <property type="entry name" value="Pleckstrin-homology domain (PH domain)/Phosphotyrosine-binding domain (PTB)"/>
    <property type="match status" value="1"/>
</dbReference>
<dbReference type="PROSITE" id="PS00660">
    <property type="entry name" value="FERM_1"/>
    <property type="match status" value="1"/>
</dbReference>
<gene>
    <name evidence="2" type="ORF">NEMVEDRAFT_v1g213159</name>
</gene>
<dbReference type="InterPro" id="IPR029071">
    <property type="entry name" value="Ubiquitin-like_domsf"/>
</dbReference>
<protein>
    <recommendedName>
        <fullName evidence="1">FERM domain-containing protein</fullName>
    </recommendedName>
</protein>